<evidence type="ECO:0000256" key="9">
    <source>
        <dbReference type="ARBA" id="ARBA00023316"/>
    </source>
</evidence>
<feature type="binding site" evidence="10">
    <location>
        <position position="192"/>
    </location>
    <ligand>
        <name>UDP-N-acetyl-alpha-D-glucosamine</name>
        <dbReference type="ChEBI" id="CHEBI:57705"/>
    </ligand>
</feature>
<dbReference type="Proteomes" id="UP001284601">
    <property type="component" value="Unassembled WGS sequence"/>
</dbReference>
<dbReference type="EMBL" id="JAWSTH010000126">
    <property type="protein sequence ID" value="MDW5598210.1"/>
    <property type="molecule type" value="Genomic_DNA"/>
</dbReference>
<keyword evidence="14" id="KW-1185">Reference proteome</keyword>
<evidence type="ECO:0000256" key="2">
    <source>
        <dbReference type="ARBA" id="ARBA00022618"/>
    </source>
</evidence>
<dbReference type="Gene3D" id="3.40.50.2000">
    <property type="entry name" value="Glycogen Phosphorylase B"/>
    <property type="match status" value="2"/>
</dbReference>
<evidence type="ECO:0000256" key="4">
    <source>
        <dbReference type="ARBA" id="ARBA00022679"/>
    </source>
</evidence>
<evidence type="ECO:0000256" key="6">
    <source>
        <dbReference type="ARBA" id="ARBA00022984"/>
    </source>
</evidence>
<evidence type="ECO:0000256" key="8">
    <source>
        <dbReference type="ARBA" id="ARBA00023306"/>
    </source>
</evidence>
<dbReference type="InterPro" id="IPR006009">
    <property type="entry name" value="GlcNAc_MurG"/>
</dbReference>
<protein>
    <recommendedName>
        <fullName evidence="10">UDP-N-acetylglucosamine--N-acetylmuramyl-(pentapeptide) pyrophosphoryl-undecaprenol N-acetylglucosamine transferase</fullName>
        <ecNumber evidence="10">2.4.1.227</ecNumber>
    </recommendedName>
    <alternativeName>
        <fullName evidence="10">Undecaprenyl-PP-MurNAc-pentapeptide-UDPGlcNAc GlcNAc transferase</fullName>
    </alternativeName>
</protein>
<keyword evidence="8 10" id="KW-0131">Cell cycle</keyword>
<gene>
    <name evidence="10 13" type="primary">murG</name>
    <name evidence="13" type="ORF">R7226_27885</name>
</gene>
<keyword evidence="4 10" id="KW-0808">Transferase</keyword>
<dbReference type="InterPro" id="IPR004276">
    <property type="entry name" value="GlycoTrans_28_N"/>
</dbReference>
<comment type="caution">
    <text evidence="10">Lacks conserved residue(s) required for the propagation of feature annotation.</text>
</comment>
<dbReference type="SUPFAM" id="SSF53756">
    <property type="entry name" value="UDP-Glycosyltransferase/glycogen phosphorylase"/>
    <property type="match status" value="1"/>
</dbReference>
<dbReference type="PANTHER" id="PTHR21015:SF22">
    <property type="entry name" value="GLYCOSYLTRANSFERASE"/>
    <property type="match status" value="1"/>
</dbReference>
<accession>A0ABU4HY05</accession>
<feature type="binding site" evidence="10">
    <location>
        <position position="243"/>
    </location>
    <ligand>
        <name>UDP-N-acetyl-alpha-D-glucosamine</name>
        <dbReference type="ChEBI" id="CHEBI:57705"/>
    </ligand>
</feature>
<evidence type="ECO:0000256" key="1">
    <source>
        <dbReference type="ARBA" id="ARBA00022475"/>
    </source>
</evidence>
<sequence length="358" mass="36465">MSAPIRIVIAAGGTAGHVVPALAVADALRADGAEVVFVGGERAERELVPAAGYELRTLAVEGISRTNPLKAARAVGKAAAGGVKARGLLKELKPDAVMGGGGYVAGTVGAAAASLRLPLVLTEADSHLGISNRALARFARRVCLAFPLEGRDDERYLVTGRPVPPPATDRAAARARFGLGEEETAVVVFGGSLGARSINTAALEAFAAPDPHGRPLRIVHAAGARDFDSLRSPGEHYDLRRYIDGFGEALLAADLVVARSGGSIFEVAAAGRAAILVPYPHAAADHQSANARWMEQAGAAVVVPDSELTAERLAAEVGALLGDPARLASMAAASAALARPDAAQAIASELLTAAGQAR</sequence>
<comment type="caution">
    <text evidence="13">The sequence shown here is derived from an EMBL/GenBank/DDBJ whole genome shotgun (WGS) entry which is preliminary data.</text>
</comment>
<organism evidence="13 14">
    <name type="scientific">Conexibacter stalactiti</name>
    <dbReference type="NCBI Taxonomy" id="1940611"/>
    <lineage>
        <taxon>Bacteria</taxon>
        <taxon>Bacillati</taxon>
        <taxon>Actinomycetota</taxon>
        <taxon>Thermoleophilia</taxon>
        <taxon>Solirubrobacterales</taxon>
        <taxon>Conexibacteraceae</taxon>
        <taxon>Conexibacter</taxon>
    </lineage>
</organism>
<comment type="function">
    <text evidence="10">Cell wall formation. Catalyzes the transfer of a GlcNAc subunit on undecaprenyl-pyrophosphoryl-MurNAc-pentapeptide (lipid intermediate I) to form undecaprenyl-pyrophosphoryl-MurNAc-(pentapeptide)GlcNAc (lipid intermediate II).</text>
</comment>
<dbReference type="NCBIfam" id="TIGR01133">
    <property type="entry name" value="murG"/>
    <property type="match status" value="1"/>
</dbReference>
<evidence type="ECO:0000256" key="7">
    <source>
        <dbReference type="ARBA" id="ARBA00023136"/>
    </source>
</evidence>
<feature type="domain" description="Glycosyl transferase family 28 C-terminal" evidence="12">
    <location>
        <begin position="186"/>
        <end position="345"/>
    </location>
</feature>
<name>A0ABU4HY05_9ACTN</name>
<dbReference type="PANTHER" id="PTHR21015">
    <property type="entry name" value="UDP-N-ACETYLGLUCOSAMINE--N-ACETYLMURAMYL-(PENTAPEPTIDE) PYROPHOSPHORYL-UNDECAPRENOL N-ACETYLGLUCOSAMINE TRANSFERASE 1"/>
    <property type="match status" value="1"/>
</dbReference>
<dbReference type="Pfam" id="PF03033">
    <property type="entry name" value="Glyco_transf_28"/>
    <property type="match status" value="1"/>
</dbReference>
<keyword evidence="7 10" id="KW-0472">Membrane</keyword>
<comment type="similarity">
    <text evidence="10">Belongs to the glycosyltransferase 28 family. MurG subfamily.</text>
</comment>
<feature type="domain" description="Glycosyltransferase family 28 N-terminal" evidence="11">
    <location>
        <begin position="7"/>
        <end position="142"/>
    </location>
</feature>
<feature type="binding site" evidence="10">
    <location>
        <begin position="14"/>
        <end position="16"/>
    </location>
    <ligand>
        <name>UDP-N-acetyl-alpha-D-glucosamine</name>
        <dbReference type="ChEBI" id="CHEBI:57705"/>
    </ligand>
</feature>
<keyword evidence="3 10" id="KW-0328">Glycosyltransferase</keyword>
<dbReference type="GO" id="GO:0016757">
    <property type="term" value="F:glycosyltransferase activity"/>
    <property type="evidence" value="ECO:0007669"/>
    <property type="project" value="UniProtKB-KW"/>
</dbReference>
<evidence type="ECO:0000259" key="12">
    <source>
        <dbReference type="Pfam" id="PF04101"/>
    </source>
</evidence>
<comment type="pathway">
    <text evidence="10">Cell wall biogenesis; peptidoglycan biosynthesis.</text>
</comment>
<keyword evidence="9 10" id="KW-0961">Cell wall biogenesis/degradation</keyword>
<dbReference type="HAMAP" id="MF_00033">
    <property type="entry name" value="MurG"/>
    <property type="match status" value="1"/>
</dbReference>
<evidence type="ECO:0000256" key="3">
    <source>
        <dbReference type="ARBA" id="ARBA00022676"/>
    </source>
</evidence>
<reference evidence="14" key="1">
    <citation type="submission" date="2023-07" db="EMBL/GenBank/DDBJ databases">
        <title>Conexibacter stalactiti sp. nov., isolated from stalactites in a lava cave and emended description of the genus Conexibacter.</title>
        <authorList>
            <person name="Lee S.D."/>
        </authorList>
    </citation>
    <scope>NUCLEOTIDE SEQUENCE [LARGE SCALE GENOMIC DNA]</scope>
    <source>
        <strain evidence="14">KCTC 39840</strain>
    </source>
</reference>
<keyword evidence="6 10" id="KW-0573">Peptidoglycan synthesis</keyword>
<proteinExistence type="inferred from homology"/>
<evidence type="ECO:0000256" key="5">
    <source>
        <dbReference type="ARBA" id="ARBA00022960"/>
    </source>
</evidence>
<evidence type="ECO:0000313" key="13">
    <source>
        <dbReference type="EMBL" id="MDW5598210.1"/>
    </source>
</evidence>
<keyword evidence="2 10" id="KW-0132">Cell division</keyword>
<comment type="subcellular location">
    <subcellularLocation>
        <location evidence="10">Cell membrane</location>
        <topology evidence="10">Peripheral membrane protein</topology>
        <orientation evidence="10">Cytoplasmic side</orientation>
    </subcellularLocation>
</comment>
<comment type="catalytic activity">
    <reaction evidence="10">
        <text>di-trans,octa-cis-undecaprenyl diphospho-N-acetyl-alpha-D-muramoyl-L-alanyl-D-glutamyl-meso-2,6-diaminopimeloyl-D-alanyl-D-alanine + UDP-N-acetyl-alpha-D-glucosamine = di-trans,octa-cis-undecaprenyl diphospho-[N-acetyl-alpha-D-glucosaminyl-(1-&gt;4)]-N-acetyl-alpha-D-muramoyl-L-alanyl-D-glutamyl-meso-2,6-diaminopimeloyl-D-alanyl-D-alanine + UDP + H(+)</text>
        <dbReference type="Rhea" id="RHEA:31227"/>
        <dbReference type="ChEBI" id="CHEBI:15378"/>
        <dbReference type="ChEBI" id="CHEBI:57705"/>
        <dbReference type="ChEBI" id="CHEBI:58223"/>
        <dbReference type="ChEBI" id="CHEBI:61387"/>
        <dbReference type="ChEBI" id="CHEBI:61388"/>
        <dbReference type="EC" id="2.4.1.227"/>
    </reaction>
</comment>
<keyword evidence="1 10" id="KW-1003">Cell membrane</keyword>
<dbReference type="Pfam" id="PF04101">
    <property type="entry name" value="Glyco_tran_28_C"/>
    <property type="match status" value="1"/>
</dbReference>
<evidence type="ECO:0000313" key="14">
    <source>
        <dbReference type="Proteomes" id="UP001284601"/>
    </source>
</evidence>
<keyword evidence="5 10" id="KW-0133">Cell shape</keyword>
<dbReference type="CDD" id="cd03785">
    <property type="entry name" value="GT28_MurG"/>
    <property type="match status" value="1"/>
</dbReference>
<evidence type="ECO:0000259" key="11">
    <source>
        <dbReference type="Pfam" id="PF03033"/>
    </source>
</evidence>
<dbReference type="EC" id="2.4.1.227" evidence="10"/>
<dbReference type="RefSeq" id="WP_318600703.1">
    <property type="nucleotide sequence ID" value="NZ_JAWSTH010000126.1"/>
</dbReference>
<dbReference type="InterPro" id="IPR007235">
    <property type="entry name" value="Glyco_trans_28_C"/>
</dbReference>
<feature type="binding site" evidence="10">
    <location>
        <position position="287"/>
    </location>
    <ligand>
        <name>UDP-N-acetyl-alpha-D-glucosamine</name>
        <dbReference type="ChEBI" id="CHEBI:57705"/>
    </ligand>
</feature>
<evidence type="ECO:0000256" key="10">
    <source>
        <dbReference type="HAMAP-Rule" id="MF_00033"/>
    </source>
</evidence>